<accession>A0A9P3GQ96</accession>
<dbReference type="Proteomes" id="UP000703269">
    <property type="component" value="Unassembled WGS sequence"/>
</dbReference>
<gene>
    <name evidence="1" type="ORF">PsYK624_160260</name>
</gene>
<evidence type="ECO:0000313" key="2">
    <source>
        <dbReference type="Proteomes" id="UP000703269"/>
    </source>
</evidence>
<keyword evidence="2" id="KW-1185">Reference proteome</keyword>
<dbReference type="AlphaFoldDB" id="A0A9P3GQ96"/>
<organism evidence="1 2">
    <name type="scientific">Phanerochaete sordida</name>
    <dbReference type="NCBI Taxonomy" id="48140"/>
    <lineage>
        <taxon>Eukaryota</taxon>
        <taxon>Fungi</taxon>
        <taxon>Dikarya</taxon>
        <taxon>Basidiomycota</taxon>
        <taxon>Agaricomycotina</taxon>
        <taxon>Agaricomycetes</taxon>
        <taxon>Polyporales</taxon>
        <taxon>Phanerochaetaceae</taxon>
        <taxon>Phanerochaete</taxon>
    </lineage>
</organism>
<evidence type="ECO:0000313" key="1">
    <source>
        <dbReference type="EMBL" id="GJE99755.1"/>
    </source>
</evidence>
<reference evidence="1 2" key="1">
    <citation type="submission" date="2021-08" db="EMBL/GenBank/DDBJ databases">
        <title>Draft Genome Sequence of Phanerochaete sordida strain YK-624.</title>
        <authorList>
            <person name="Mori T."/>
            <person name="Dohra H."/>
            <person name="Suzuki T."/>
            <person name="Kawagishi H."/>
            <person name="Hirai H."/>
        </authorList>
    </citation>
    <scope>NUCLEOTIDE SEQUENCE [LARGE SCALE GENOMIC DNA]</scope>
    <source>
        <strain evidence="1 2">YK-624</strain>
    </source>
</reference>
<dbReference type="OrthoDB" id="10491764at2759"/>
<dbReference type="EMBL" id="BPQB01000119">
    <property type="protein sequence ID" value="GJE99755.1"/>
    <property type="molecule type" value="Genomic_DNA"/>
</dbReference>
<name>A0A9P3GQ96_9APHY</name>
<proteinExistence type="predicted"/>
<protein>
    <submittedName>
        <fullName evidence="1">Uncharacterized protein</fullName>
    </submittedName>
</protein>
<sequence>MISIVYVLGHGARAPPHSPTLSPTKWSAQLKDQPQALGVLHVLTSSLTDADLATLSESNWTNVIALNELVVTMPLGVTSPDSATHVQRCMNVIITSLALTLRMTTITIRNPLPTSIVQEQDAVLAGELMPILNELDIYLSERITTGTLQRVVFATSRPSTGPIAEHEKLRVDQFFPILAGLQDTAA</sequence>
<comment type="caution">
    <text evidence="1">The sequence shown here is derived from an EMBL/GenBank/DDBJ whole genome shotgun (WGS) entry which is preliminary data.</text>
</comment>